<keyword evidence="2" id="KW-1185">Reference proteome</keyword>
<evidence type="ECO:0000313" key="2">
    <source>
        <dbReference type="Proteomes" id="UP000887563"/>
    </source>
</evidence>
<organism evidence="2 3">
    <name type="scientific">Meloidogyne incognita</name>
    <name type="common">Southern root-knot nematode worm</name>
    <name type="synonym">Oxyuris incognita</name>
    <dbReference type="NCBI Taxonomy" id="6306"/>
    <lineage>
        <taxon>Eukaryota</taxon>
        <taxon>Metazoa</taxon>
        <taxon>Ecdysozoa</taxon>
        <taxon>Nematoda</taxon>
        <taxon>Chromadorea</taxon>
        <taxon>Rhabditida</taxon>
        <taxon>Tylenchina</taxon>
        <taxon>Tylenchomorpha</taxon>
        <taxon>Tylenchoidea</taxon>
        <taxon>Meloidogynidae</taxon>
        <taxon>Meloidogyninae</taxon>
        <taxon>Meloidogyne</taxon>
        <taxon>Meloidogyne incognita group</taxon>
    </lineage>
</organism>
<accession>A0A914MHV4</accession>
<keyword evidence="1" id="KW-1133">Transmembrane helix</keyword>
<dbReference type="AlphaFoldDB" id="A0A914MHV4"/>
<dbReference type="WBParaSite" id="Minc3s01925g27229">
    <property type="protein sequence ID" value="Minc3s01925g27229"/>
    <property type="gene ID" value="Minc3s01925g27229"/>
</dbReference>
<keyword evidence="1" id="KW-0812">Transmembrane</keyword>
<reference evidence="3 4" key="1">
    <citation type="submission" date="2022-11" db="UniProtKB">
        <authorList>
            <consortium name="WormBaseParasite"/>
        </authorList>
    </citation>
    <scope>IDENTIFICATION</scope>
</reference>
<name>A0A914MHV4_MELIC</name>
<dbReference type="WBParaSite" id="Minc3s08573g42383">
    <property type="protein sequence ID" value="Minc3s08573g42383"/>
    <property type="gene ID" value="Minc3s08573g42383"/>
</dbReference>
<evidence type="ECO:0000256" key="1">
    <source>
        <dbReference type="SAM" id="Phobius"/>
    </source>
</evidence>
<feature type="transmembrane region" description="Helical" evidence="1">
    <location>
        <begin position="6"/>
        <end position="33"/>
    </location>
</feature>
<protein>
    <submittedName>
        <fullName evidence="3 4">Candidate secreted effector</fullName>
    </submittedName>
</protein>
<proteinExistence type="predicted"/>
<keyword evidence="1" id="KW-0472">Membrane</keyword>
<evidence type="ECO:0000313" key="4">
    <source>
        <dbReference type="WBParaSite" id="Minc3s08573g42383"/>
    </source>
</evidence>
<evidence type="ECO:0000313" key="3">
    <source>
        <dbReference type="WBParaSite" id="Minc3s01925g27229"/>
    </source>
</evidence>
<dbReference type="Proteomes" id="UP000887563">
    <property type="component" value="Unplaced"/>
</dbReference>
<sequence>MCTLNFHSFCFFVPLQIFQGKLTLIINVFISFLRNNCQMVRLKMIQSKMFHTSRCYCHCIFQNIDSFCCCARRSVLL</sequence>